<dbReference type="SUPFAM" id="SSF55120">
    <property type="entry name" value="Pseudouridine synthase"/>
    <property type="match status" value="1"/>
</dbReference>
<feature type="domain" description="tRNA pseudouridylate synthase B C-terminal" evidence="8">
    <location>
        <begin position="210"/>
        <end position="251"/>
    </location>
</feature>
<organism evidence="9 10">
    <name type="scientific">Nanchangia anserum</name>
    <dbReference type="NCBI Taxonomy" id="2692125"/>
    <lineage>
        <taxon>Bacteria</taxon>
        <taxon>Bacillati</taxon>
        <taxon>Actinomycetota</taxon>
        <taxon>Actinomycetes</taxon>
        <taxon>Actinomycetales</taxon>
        <taxon>Actinomycetaceae</taxon>
        <taxon>Nanchangia</taxon>
    </lineage>
</organism>
<feature type="region of interest" description="Disordered" evidence="6">
    <location>
        <begin position="1"/>
        <end position="22"/>
    </location>
</feature>
<dbReference type="GO" id="GO:0003723">
    <property type="term" value="F:RNA binding"/>
    <property type="evidence" value="ECO:0007669"/>
    <property type="project" value="InterPro"/>
</dbReference>
<feature type="active site" description="Nucleophile" evidence="5">
    <location>
        <position position="66"/>
    </location>
</feature>
<sequence length="348" mass="36585">MSDLLSPDYAPSGTEASLARPTVPFPADDSGFVVVDKPLGLTSQQVVSRLRRIFGLKKIGHTGTLDPAASGILVCALGRATRLISVVQGAPKSYRGRVVFGVTTSTEDAQGEVTSSMGASLDDVRDRLGEALEQWRGEVDQRPSSVSAIKVQGRRAYARVRAGEDVTLPPRRITISALDVVDGPWPSRRDGVDVVECDIAVTCSAGTYIRALARDLGDEIGCGAHLSALRRTTAACFDIGDAMTIDAIAADVSRHGVTEAPCVRATGQVLAGLVPSVRISEEQRDAVALGRALTIDPGDIDRPAGAADGAEIALIDRDDRVAALARCAEDGSGMQLKPHVVLATARKR</sequence>
<evidence type="ECO:0000256" key="4">
    <source>
        <dbReference type="ARBA" id="ARBA00023235"/>
    </source>
</evidence>
<evidence type="ECO:0000256" key="5">
    <source>
        <dbReference type="HAMAP-Rule" id="MF_01080"/>
    </source>
</evidence>
<dbReference type="HAMAP" id="MF_01080">
    <property type="entry name" value="TruB_bact"/>
    <property type="match status" value="1"/>
</dbReference>
<dbReference type="Pfam" id="PF16198">
    <property type="entry name" value="TruB_C_2"/>
    <property type="match status" value="1"/>
</dbReference>
<dbReference type="PANTHER" id="PTHR13767:SF2">
    <property type="entry name" value="PSEUDOURIDYLATE SYNTHASE TRUB1"/>
    <property type="match status" value="1"/>
</dbReference>
<reference evidence="9 10" key="1">
    <citation type="submission" date="2020-08" db="EMBL/GenBank/DDBJ databases">
        <title>Winkia gen. nov., sp. nov., isolated from faeces of the Anser albifrons in China.</title>
        <authorList>
            <person name="Liu Q."/>
        </authorList>
    </citation>
    <scope>NUCLEOTIDE SEQUENCE [LARGE SCALE GENOMIC DNA]</scope>
    <source>
        <strain evidence="9 10">C62</strain>
    </source>
</reference>
<dbReference type="InterPro" id="IPR002501">
    <property type="entry name" value="PsdUridine_synth_N"/>
</dbReference>
<dbReference type="GO" id="GO:0160148">
    <property type="term" value="F:tRNA pseudouridine(55) synthase activity"/>
    <property type="evidence" value="ECO:0007669"/>
    <property type="project" value="UniProtKB-EC"/>
</dbReference>
<dbReference type="EMBL" id="JACRUO010000001">
    <property type="protein sequence ID" value="MBD3689033.1"/>
    <property type="molecule type" value="Genomic_DNA"/>
</dbReference>
<evidence type="ECO:0000256" key="1">
    <source>
        <dbReference type="ARBA" id="ARBA00000385"/>
    </source>
</evidence>
<proteinExistence type="inferred from homology"/>
<keyword evidence="4 5" id="KW-0413">Isomerase</keyword>
<dbReference type="GO" id="GO:1990481">
    <property type="term" value="P:mRNA pseudouridine synthesis"/>
    <property type="evidence" value="ECO:0007669"/>
    <property type="project" value="TreeGrafter"/>
</dbReference>
<protein>
    <recommendedName>
        <fullName evidence="5">tRNA pseudouridine synthase B</fullName>
        <ecNumber evidence="5">5.4.99.25</ecNumber>
    </recommendedName>
    <alternativeName>
        <fullName evidence="5">tRNA pseudouridine(55) synthase</fullName>
        <shortName evidence="5">Psi55 synthase</shortName>
    </alternativeName>
    <alternativeName>
        <fullName evidence="5">tRNA pseudouridylate synthase</fullName>
    </alternativeName>
    <alternativeName>
        <fullName evidence="5">tRNA-uridine isomerase</fullName>
    </alternativeName>
</protein>
<comment type="caution">
    <text evidence="9">The sequence shown here is derived from an EMBL/GenBank/DDBJ whole genome shotgun (WGS) entry which is preliminary data.</text>
</comment>
<dbReference type="CDD" id="cd02573">
    <property type="entry name" value="PseudoU_synth_EcTruB"/>
    <property type="match status" value="1"/>
</dbReference>
<evidence type="ECO:0000256" key="3">
    <source>
        <dbReference type="ARBA" id="ARBA00022694"/>
    </source>
</evidence>
<evidence type="ECO:0000259" key="7">
    <source>
        <dbReference type="Pfam" id="PF01509"/>
    </source>
</evidence>
<evidence type="ECO:0000256" key="2">
    <source>
        <dbReference type="ARBA" id="ARBA00005642"/>
    </source>
</evidence>
<comment type="function">
    <text evidence="5">Responsible for synthesis of pseudouridine from uracil-55 in the psi GC loop of transfer RNAs.</text>
</comment>
<dbReference type="InterPro" id="IPR014780">
    <property type="entry name" value="tRNA_psdUridine_synth_TruB"/>
</dbReference>
<dbReference type="Proteomes" id="UP000627538">
    <property type="component" value="Unassembled WGS sequence"/>
</dbReference>
<name>A0A8I0KTW2_9ACTO</name>
<feature type="domain" description="Pseudouridine synthase II N-terminal" evidence="7">
    <location>
        <begin position="51"/>
        <end position="209"/>
    </location>
</feature>
<evidence type="ECO:0000256" key="6">
    <source>
        <dbReference type="SAM" id="MobiDB-lite"/>
    </source>
</evidence>
<evidence type="ECO:0000313" key="10">
    <source>
        <dbReference type="Proteomes" id="UP000627538"/>
    </source>
</evidence>
<evidence type="ECO:0000259" key="8">
    <source>
        <dbReference type="Pfam" id="PF16198"/>
    </source>
</evidence>
<dbReference type="Gene3D" id="3.30.2350.10">
    <property type="entry name" value="Pseudouridine synthase"/>
    <property type="match status" value="1"/>
</dbReference>
<dbReference type="Pfam" id="PF01509">
    <property type="entry name" value="TruB_N"/>
    <property type="match status" value="1"/>
</dbReference>
<comment type="similarity">
    <text evidence="2 5">Belongs to the pseudouridine synthase TruB family. Type 1 subfamily.</text>
</comment>
<gene>
    <name evidence="5 9" type="primary">truB</name>
    <name evidence="9" type="ORF">H8R10_02130</name>
</gene>
<dbReference type="PANTHER" id="PTHR13767">
    <property type="entry name" value="TRNA-PSEUDOURIDINE SYNTHASE"/>
    <property type="match status" value="1"/>
</dbReference>
<dbReference type="RefSeq" id="WP_191071111.1">
    <property type="nucleotide sequence ID" value="NZ_JACRUO010000001.1"/>
</dbReference>
<comment type="catalytic activity">
    <reaction evidence="1 5">
        <text>uridine(55) in tRNA = pseudouridine(55) in tRNA</text>
        <dbReference type="Rhea" id="RHEA:42532"/>
        <dbReference type="Rhea" id="RHEA-COMP:10101"/>
        <dbReference type="Rhea" id="RHEA-COMP:10102"/>
        <dbReference type="ChEBI" id="CHEBI:65314"/>
        <dbReference type="ChEBI" id="CHEBI:65315"/>
        <dbReference type="EC" id="5.4.99.25"/>
    </reaction>
</comment>
<dbReference type="InterPro" id="IPR020103">
    <property type="entry name" value="PsdUridine_synth_cat_dom_sf"/>
</dbReference>
<dbReference type="NCBIfam" id="TIGR00431">
    <property type="entry name" value="TruB"/>
    <property type="match status" value="1"/>
</dbReference>
<dbReference type="EC" id="5.4.99.25" evidence="5"/>
<dbReference type="InterPro" id="IPR032819">
    <property type="entry name" value="TruB_C"/>
</dbReference>
<dbReference type="AlphaFoldDB" id="A0A8I0KTW2"/>
<accession>A0A8I0KTW2</accession>
<evidence type="ECO:0000313" key="9">
    <source>
        <dbReference type="EMBL" id="MBD3689033.1"/>
    </source>
</evidence>
<keyword evidence="10" id="KW-1185">Reference proteome</keyword>
<dbReference type="GO" id="GO:0031119">
    <property type="term" value="P:tRNA pseudouridine synthesis"/>
    <property type="evidence" value="ECO:0007669"/>
    <property type="project" value="UniProtKB-UniRule"/>
</dbReference>
<keyword evidence="3 5" id="KW-0819">tRNA processing</keyword>